<evidence type="ECO:0000313" key="2">
    <source>
        <dbReference type="Proteomes" id="UP001500212"/>
    </source>
</evidence>
<dbReference type="Proteomes" id="UP001500212">
    <property type="component" value="Unassembled WGS sequence"/>
</dbReference>
<sequence>MLESQRLARVTLRQMIESGNDSSRVLKAKLIARSDDDRSVVATANGLGELVTLTFAEHALRHPSTLGQRTTSAIIRARAAGRQFGEKFDDLKYPVLGSLRNLGEIVFDSSIYENFDRIDYPDEGTRNTIAECAEVLRSMTLSVEAFEDRLVRSVIGSELGYVAINLADTKLIVSFEMIRATGISNQRFAERVVDAFRSAQLEAQRLRLQSLRDFSLWWRRQAPNTEIIGDNDV</sequence>
<gene>
    <name evidence="1" type="ORF">GCM10023195_61520</name>
</gene>
<dbReference type="EMBL" id="BAABHJ010000023">
    <property type="protein sequence ID" value="GAA4614121.1"/>
    <property type="molecule type" value="Genomic_DNA"/>
</dbReference>
<accession>A0ABP8TQJ4</accession>
<keyword evidence="2" id="KW-1185">Reference proteome</keyword>
<reference evidence="2" key="1">
    <citation type="journal article" date="2019" name="Int. J. Syst. Evol. Microbiol.">
        <title>The Global Catalogue of Microorganisms (GCM) 10K type strain sequencing project: providing services to taxonomists for standard genome sequencing and annotation.</title>
        <authorList>
            <consortium name="The Broad Institute Genomics Platform"/>
            <consortium name="The Broad Institute Genome Sequencing Center for Infectious Disease"/>
            <person name="Wu L."/>
            <person name="Ma J."/>
        </authorList>
    </citation>
    <scope>NUCLEOTIDE SEQUENCE [LARGE SCALE GENOMIC DNA]</scope>
    <source>
        <strain evidence="2">JCM 17938</strain>
    </source>
</reference>
<proteinExistence type="predicted"/>
<organism evidence="1 2">
    <name type="scientific">Actinoallomurus liliacearum</name>
    <dbReference type="NCBI Taxonomy" id="1080073"/>
    <lineage>
        <taxon>Bacteria</taxon>
        <taxon>Bacillati</taxon>
        <taxon>Actinomycetota</taxon>
        <taxon>Actinomycetes</taxon>
        <taxon>Streptosporangiales</taxon>
        <taxon>Thermomonosporaceae</taxon>
        <taxon>Actinoallomurus</taxon>
    </lineage>
</organism>
<evidence type="ECO:0000313" key="1">
    <source>
        <dbReference type="EMBL" id="GAA4614121.1"/>
    </source>
</evidence>
<comment type="caution">
    <text evidence="1">The sequence shown here is derived from an EMBL/GenBank/DDBJ whole genome shotgun (WGS) entry which is preliminary data.</text>
</comment>
<name>A0ABP8TQJ4_9ACTN</name>
<protein>
    <submittedName>
        <fullName evidence="1">Uncharacterized protein</fullName>
    </submittedName>
</protein>